<dbReference type="GO" id="GO:0061579">
    <property type="term" value="F:N-acyl homoserine lactone synthase activity"/>
    <property type="evidence" value="ECO:0007669"/>
    <property type="project" value="UniProtKB-UniRule"/>
</dbReference>
<dbReference type="InterPro" id="IPR001690">
    <property type="entry name" value="Autoind_synthase"/>
</dbReference>
<dbReference type="eggNOG" id="COG3916">
    <property type="taxonomic scope" value="Bacteria"/>
</dbReference>
<dbReference type="Gene3D" id="3.40.630.30">
    <property type="match status" value="1"/>
</dbReference>
<dbReference type="SUPFAM" id="SSF55729">
    <property type="entry name" value="Acyl-CoA N-acyltransferases (Nat)"/>
    <property type="match status" value="1"/>
</dbReference>
<dbReference type="GO" id="GO:0009372">
    <property type="term" value="P:quorum sensing"/>
    <property type="evidence" value="ECO:0007669"/>
    <property type="project" value="UniProtKB-UniRule"/>
</dbReference>
<gene>
    <name evidence="7" type="ordered locus">Bind_2974</name>
</gene>
<dbReference type="Pfam" id="PF00765">
    <property type="entry name" value="Autoind_synth"/>
    <property type="match status" value="1"/>
</dbReference>
<dbReference type="EC" id="2.3.1.184" evidence="6"/>
<comment type="similarity">
    <text evidence="5 6">Belongs to the autoinducer synthase family.</text>
</comment>
<organism evidence="7 8">
    <name type="scientific">Beijerinckia indica subsp. indica (strain ATCC 9039 / DSM 1715 / NCIMB 8712)</name>
    <dbReference type="NCBI Taxonomy" id="395963"/>
    <lineage>
        <taxon>Bacteria</taxon>
        <taxon>Pseudomonadati</taxon>
        <taxon>Pseudomonadota</taxon>
        <taxon>Alphaproteobacteria</taxon>
        <taxon>Hyphomicrobiales</taxon>
        <taxon>Beijerinckiaceae</taxon>
        <taxon>Beijerinckia</taxon>
    </lineage>
</organism>
<dbReference type="PRINTS" id="PR01549">
    <property type="entry name" value="AUTOINDCRSYN"/>
</dbReference>
<keyword evidence="8" id="KW-1185">Reference proteome</keyword>
<dbReference type="InterPro" id="IPR016181">
    <property type="entry name" value="Acyl_CoA_acyltransferase"/>
</dbReference>
<proteinExistence type="inferred from homology"/>
<dbReference type="PANTHER" id="PTHR39322:SF1">
    <property type="entry name" value="ISOVALERYL-HOMOSERINE LACTONE SYNTHASE"/>
    <property type="match status" value="1"/>
</dbReference>
<dbReference type="EMBL" id="CP001016">
    <property type="protein sequence ID" value="ACB96540.1"/>
    <property type="molecule type" value="Genomic_DNA"/>
</dbReference>
<protein>
    <recommendedName>
        <fullName evidence="6">Acyl-homoserine-lactone synthase</fullName>
        <ecNumber evidence="6">2.3.1.184</ecNumber>
    </recommendedName>
    <alternativeName>
        <fullName evidence="6">Autoinducer synthesis protein</fullName>
    </alternativeName>
</protein>
<dbReference type="STRING" id="395963.Bind_2974"/>
<accession>B2IL00</accession>
<evidence type="ECO:0000313" key="7">
    <source>
        <dbReference type="EMBL" id="ACB96540.1"/>
    </source>
</evidence>
<evidence type="ECO:0000256" key="1">
    <source>
        <dbReference type="ARBA" id="ARBA00022654"/>
    </source>
</evidence>
<evidence type="ECO:0000313" key="8">
    <source>
        <dbReference type="Proteomes" id="UP000001695"/>
    </source>
</evidence>
<keyword evidence="2 6" id="KW-0808">Transferase</keyword>
<evidence type="ECO:0000256" key="5">
    <source>
        <dbReference type="PROSITE-ProRule" id="PRU00533"/>
    </source>
</evidence>
<sequence>MVWIVKCLSISQCLGPLPHEMFEDRKRVFVDLLRWNVPVSEGRYEIDQFDDEYAIYLIVEDGNGRHLGSARLLQTSRPHILGSLYPHLCDTEVPHGDSTVEITRFCLSPRITAQERKRVRQSLVSAFVVYAIMTGIKTYTGVANNQWFKQIVNFGWDCEPLSCQNSTAYTDLIAFKIAITEQTIHLLQQSGMFTEDTLQMLQSGPQAEQKHVSNVAQECEHAI</sequence>
<evidence type="ECO:0000256" key="4">
    <source>
        <dbReference type="ARBA" id="ARBA00022929"/>
    </source>
</evidence>
<reference evidence="7 8" key="2">
    <citation type="journal article" date="2010" name="J. Bacteriol.">
        <title>Complete genome sequence of Beijerinckia indica subsp. indica.</title>
        <authorList>
            <person name="Tamas I."/>
            <person name="Dedysh S.N."/>
            <person name="Liesack W."/>
            <person name="Stott M.B."/>
            <person name="Alam M."/>
            <person name="Murrell J.C."/>
            <person name="Dunfield P.F."/>
        </authorList>
    </citation>
    <scope>NUCLEOTIDE SEQUENCE [LARGE SCALE GENOMIC DNA]</scope>
    <source>
        <strain evidence="8">ATCC 9039 / DSM 1715 / NCIMB 8712</strain>
    </source>
</reference>
<dbReference type="HOGENOM" id="CLU_085711_3_0_5"/>
<name>B2IL00_BEII9</name>
<dbReference type="PROSITE" id="PS51187">
    <property type="entry name" value="AUTOINDUCER_SYNTH_2"/>
    <property type="match status" value="1"/>
</dbReference>
<dbReference type="KEGG" id="bid:Bind_2974"/>
<dbReference type="Proteomes" id="UP000001695">
    <property type="component" value="Chromosome"/>
</dbReference>
<dbReference type="PANTHER" id="PTHR39322">
    <property type="entry name" value="ACYL-HOMOSERINE-LACTONE SYNTHASE"/>
    <property type="match status" value="1"/>
</dbReference>
<comment type="catalytic activity">
    <reaction evidence="6">
        <text>a fatty acyl-[ACP] + S-adenosyl-L-methionine = an N-acyl-L-homoserine lactone + S-methyl-5'-thioadenosine + holo-[ACP] + H(+)</text>
        <dbReference type="Rhea" id="RHEA:10096"/>
        <dbReference type="Rhea" id="RHEA-COMP:9685"/>
        <dbReference type="Rhea" id="RHEA-COMP:14125"/>
        <dbReference type="ChEBI" id="CHEBI:15378"/>
        <dbReference type="ChEBI" id="CHEBI:17509"/>
        <dbReference type="ChEBI" id="CHEBI:55474"/>
        <dbReference type="ChEBI" id="CHEBI:59789"/>
        <dbReference type="ChEBI" id="CHEBI:64479"/>
        <dbReference type="ChEBI" id="CHEBI:138651"/>
        <dbReference type="EC" id="2.3.1.184"/>
    </reaction>
</comment>
<keyword evidence="4 5" id="KW-0071">Autoinducer synthesis</keyword>
<keyword evidence="1 5" id="KW-0673">Quorum sensing</keyword>
<evidence type="ECO:0000256" key="6">
    <source>
        <dbReference type="RuleBase" id="RU361135"/>
    </source>
</evidence>
<evidence type="ECO:0000256" key="3">
    <source>
        <dbReference type="ARBA" id="ARBA00022691"/>
    </source>
</evidence>
<dbReference type="GO" id="GO:0007165">
    <property type="term" value="P:signal transduction"/>
    <property type="evidence" value="ECO:0007669"/>
    <property type="project" value="TreeGrafter"/>
</dbReference>
<reference evidence="8" key="1">
    <citation type="submission" date="2008-03" db="EMBL/GenBank/DDBJ databases">
        <title>Complete sequence of chromosome of Beijerinckia indica subsp. indica ATCC 9039.</title>
        <authorList>
            <consortium name="US DOE Joint Genome Institute"/>
            <person name="Copeland A."/>
            <person name="Lucas S."/>
            <person name="Lapidus A."/>
            <person name="Glavina del Rio T."/>
            <person name="Dalin E."/>
            <person name="Tice H."/>
            <person name="Bruce D."/>
            <person name="Goodwin L."/>
            <person name="Pitluck S."/>
            <person name="LaButti K."/>
            <person name="Schmutz J."/>
            <person name="Larimer F."/>
            <person name="Land M."/>
            <person name="Hauser L."/>
            <person name="Kyrpides N."/>
            <person name="Mikhailova N."/>
            <person name="Dunfield P.F."/>
            <person name="Dedysh S.N."/>
            <person name="Liesack W."/>
            <person name="Saw J.H."/>
            <person name="Alam M."/>
            <person name="Chen Y."/>
            <person name="Murrell J.C."/>
            <person name="Richardson P."/>
        </authorList>
    </citation>
    <scope>NUCLEOTIDE SEQUENCE [LARGE SCALE GENOMIC DNA]</scope>
    <source>
        <strain evidence="8">ATCC 9039 / DSM 1715 / NCIMB 8712</strain>
    </source>
</reference>
<dbReference type="AlphaFoldDB" id="B2IL00"/>
<evidence type="ECO:0000256" key="2">
    <source>
        <dbReference type="ARBA" id="ARBA00022679"/>
    </source>
</evidence>
<keyword evidence="3 6" id="KW-0949">S-adenosyl-L-methionine</keyword>